<evidence type="ECO:0000256" key="1">
    <source>
        <dbReference type="ARBA" id="ARBA00004123"/>
    </source>
</evidence>
<evidence type="ECO:0000256" key="2">
    <source>
        <dbReference type="ARBA" id="ARBA00005676"/>
    </source>
</evidence>
<evidence type="ECO:0000313" key="16">
    <source>
        <dbReference type="Proteomes" id="UP001479436"/>
    </source>
</evidence>
<proteinExistence type="inferred from homology"/>
<feature type="region of interest" description="Disordered" evidence="13">
    <location>
        <begin position="317"/>
        <end position="344"/>
    </location>
</feature>
<comment type="function">
    <text evidence="12">Putative RNA polymerase II subunit B1 C-terminal domain (CTD) phosphatase involved in RNA polymerase II transcription regulation.</text>
</comment>
<feature type="region of interest" description="Disordered" evidence="13">
    <location>
        <begin position="1"/>
        <end position="51"/>
    </location>
</feature>
<evidence type="ECO:0000256" key="3">
    <source>
        <dbReference type="ARBA" id="ARBA00022723"/>
    </source>
</evidence>
<evidence type="ECO:0000256" key="6">
    <source>
        <dbReference type="ARBA" id="ARBA00022833"/>
    </source>
</evidence>
<feature type="domain" description="RTR1-type" evidence="14">
    <location>
        <begin position="93"/>
        <end position="175"/>
    </location>
</feature>
<keyword evidence="5 12" id="KW-0378">Hydrolase</keyword>
<dbReference type="EMBL" id="JASJQH010000250">
    <property type="protein sequence ID" value="KAK9765580.1"/>
    <property type="molecule type" value="Genomic_DNA"/>
</dbReference>
<dbReference type="Gene3D" id="1.25.40.820">
    <property type="match status" value="1"/>
</dbReference>
<keyword evidence="7 12" id="KW-0904">Protein phosphatase</keyword>
<dbReference type="Proteomes" id="UP001479436">
    <property type="component" value="Unassembled WGS sequence"/>
</dbReference>
<evidence type="ECO:0000256" key="7">
    <source>
        <dbReference type="ARBA" id="ARBA00022912"/>
    </source>
</evidence>
<dbReference type="PROSITE" id="PS51479">
    <property type="entry name" value="ZF_RTR1"/>
    <property type="match status" value="1"/>
</dbReference>
<comment type="catalytic activity">
    <reaction evidence="9 12">
        <text>O-phospho-L-seryl-[protein] + H2O = L-seryl-[protein] + phosphate</text>
        <dbReference type="Rhea" id="RHEA:20629"/>
        <dbReference type="Rhea" id="RHEA-COMP:9863"/>
        <dbReference type="Rhea" id="RHEA-COMP:11604"/>
        <dbReference type="ChEBI" id="CHEBI:15377"/>
        <dbReference type="ChEBI" id="CHEBI:29999"/>
        <dbReference type="ChEBI" id="CHEBI:43474"/>
        <dbReference type="ChEBI" id="CHEBI:83421"/>
        <dbReference type="EC" id="3.1.3.16"/>
    </reaction>
</comment>
<name>A0ABR2WVU2_9FUNG</name>
<evidence type="ECO:0000256" key="5">
    <source>
        <dbReference type="ARBA" id="ARBA00022801"/>
    </source>
</evidence>
<evidence type="ECO:0000256" key="12">
    <source>
        <dbReference type="RuleBase" id="RU367080"/>
    </source>
</evidence>
<evidence type="ECO:0000256" key="13">
    <source>
        <dbReference type="SAM" id="MobiDB-lite"/>
    </source>
</evidence>
<sequence>MDLENQKSKGSPRPETEYAAPKNPPNTHNFVPLPQKKKAKEDIAKTKQAPENLNRRQKIEKSNFELKRHIELTIMQWQEKMFAPGVQPELLAEGAKFFQPVHFEEIVEERNSEFLCGYPLCSRPCQDVKGKYHISLGERKLYDVTELKSYCSGLCMTAAKFYHSQLSGEAVYFRDLEKWENIKVIPLGHSASSVDLPLATQEGLGQELLSNYVKSMIGTLDLPQDGLVIKENDPSEQERNALAQNLRLDGSNFDAVDGFCIQTGGKSKTPTTDILPKPKAPIPSGTDVLERDTDIDNIFEQADLARQLAEMEISDNVNASTKSVEKKPKKASSTSRKKEKKPKPTMHLSLFGKMWTFLDKCVTTETRQFIKSLKNEKSSPRCYLSTNSDEEHRNLLRQNILSEKIISTMSALRAEYRINVSVENELIGLMGTFILDESMAVLDPAEDILLCTIFLEAISKGSTLLHYEMEKASSSIQELLEPLGINKDKLAVLTQMITGEKD</sequence>
<evidence type="ECO:0000259" key="14">
    <source>
        <dbReference type="PROSITE" id="PS51479"/>
    </source>
</evidence>
<protein>
    <recommendedName>
        <fullName evidence="12">RNA polymerase II subunit B1 CTD phosphatase RPAP2 homolog</fullName>
        <ecNumber evidence="12">3.1.3.16</ecNumber>
    </recommendedName>
</protein>
<dbReference type="InterPro" id="IPR039693">
    <property type="entry name" value="Rtr1/RPAP2"/>
</dbReference>
<evidence type="ECO:0000256" key="11">
    <source>
        <dbReference type="PROSITE-ProRule" id="PRU00812"/>
    </source>
</evidence>
<gene>
    <name evidence="15" type="ORF">K7432_005968</name>
</gene>
<feature type="compositionally biased region" description="Basic and acidic residues" evidence="13">
    <location>
        <begin position="1"/>
        <end position="16"/>
    </location>
</feature>
<comment type="caution">
    <text evidence="15">The sequence shown here is derived from an EMBL/GenBank/DDBJ whole genome shotgun (WGS) entry which is preliminary data.</text>
</comment>
<feature type="region of interest" description="Disordered" evidence="13">
    <location>
        <begin position="267"/>
        <end position="288"/>
    </location>
</feature>
<evidence type="ECO:0000256" key="4">
    <source>
        <dbReference type="ARBA" id="ARBA00022771"/>
    </source>
</evidence>
<feature type="compositionally biased region" description="Basic residues" evidence="13">
    <location>
        <begin position="327"/>
        <end position="344"/>
    </location>
</feature>
<evidence type="ECO:0000313" key="15">
    <source>
        <dbReference type="EMBL" id="KAK9765580.1"/>
    </source>
</evidence>
<keyword evidence="8 12" id="KW-0539">Nucleus</keyword>
<evidence type="ECO:0000256" key="8">
    <source>
        <dbReference type="ARBA" id="ARBA00023242"/>
    </source>
</evidence>
<dbReference type="InterPro" id="IPR007308">
    <property type="entry name" value="Rtr1/RPAP2_dom"/>
</dbReference>
<keyword evidence="4 12" id="KW-0863">Zinc-finger</keyword>
<dbReference type="PANTHER" id="PTHR14732:SF0">
    <property type="entry name" value="RNA POLYMERASE II SUBUNIT B1 CTD PHOSPHATASE RPAP2-RELATED"/>
    <property type="match status" value="1"/>
</dbReference>
<dbReference type="PANTHER" id="PTHR14732">
    <property type="entry name" value="RNA POLYMERASE II SUBUNIT B1 CTD PHOSPHATASE RPAP2-RELATED"/>
    <property type="match status" value="1"/>
</dbReference>
<comment type="similarity">
    <text evidence="2 11 12">Belongs to the RPAP2 family.</text>
</comment>
<dbReference type="EC" id="3.1.3.16" evidence="12"/>
<keyword evidence="3 12" id="KW-0479">Metal-binding</keyword>
<comment type="subcellular location">
    <subcellularLocation>
        <location evidence="1 12">Nucleus</location>
    </subcellularLocation>
</comment>
<comment type="catalytic activity">
    <reaction evidence="10 12">
        <text>O-phospho-L-threonyl-[protein] + H2O = L-threonyl-[protein] + phosphate</text>
        <dbReference type="Rhea" id="RHEA:47004"/>
        <dbReference type="Rhea" id="RHEA-COMP:11060"/>
        <dbReference type="Rhea" id="RHEA-COMP:11605"/>
        <dbReference type="ChEBI" id="CHEBI:15377"/>
        <dbReference type="ChEBI" id="CHEBI:30013"/>
        <dbReference type="ChEBI" id="CHEBI:43474"/>
        <dbReference type="ChEBI" id="CHEBI:61977"/>
        <dbReference type="EC" id="3.1.3.16"/>
    </reaction>
</comment>
<keyword evidence="16" id="KW-1185">Reference proteome</keyword>
<accession>A0ABR2WVU2</accession>
<keyword evidence="6 12" id="KW-0862">Zinc</keyword>
<evidence type="ECO:0000256" key="9">
    <source>
        <dbReference type="ARBA" id="ARBA00047761"/>
    </source>
</evidence>
<reference evidence="15 16" key="1">
    <citation type="submission" date="2023-04" db="EMBL/GenBank/DDBJ databases">
        <title>Genome of Basidiobolus ranarum AG-B5.</title>
        <authorList>
            <person name="Stajich J.E."/>
            <person name="Carter-House D."/>
            <person name="Gryganskyi A."/>
        </authorList>
    </citation>
    <scope>NUCLEOTIDE SEQUENCE [LARGE SCALE GENOMIC DNA]</scope>
    <source>
        <strain evidence="15 16">AG-B5</strain>
    </source>
</reference>
<dbReference type="Pfam" id="PF04181">
    <property type="entry name" value="RPAP2_Rtr1"/>
    <property type="match status" value="1"/>
</dbReference>
<dbReference type="InterPro" id="IPR038534">
    <property type="entry name" value="Rtr1/RPAP2_sf"/>
</dbReference>
<evidence type="ECO:0000256" key="10">
    <source>
        <dbReference type="ARBA" id="ARBA00048336"/>
    </source>
</evidence>
<organism evidence="15 16">
    <name type="scientific">Basidiobolus ranarum</name>
    <dbReference type="NCBI Taxonomy" id="34480"/>
    <lineage>
        <taxon>Eukaryota</taxon>
        <taxon>Fungi</taxon>
        <taxon>Fungi incertae sedis</taxon>
        <taxon>Zoopagomycota</taxon>
        <taxon>Entomophthoromycotina</taxon>
        <taxon>Basidiobolomycetes</taxon>
        <taxon>Basidiobolales</taxon>
        <taxon>Basidiobolaceae</taxon>
        <taxon>Basidiobolus</taxon>
    </lineage>
</organism>